<dbReference type="PANTHER" id="PTHR44858:SF1">
    <property type="entry name" value="UDP-N-ACETYLGLUCOSAMINE--PEPTIDE N-ACETYLGLUCOSAMINYLTRANSFERASE SPINDLY-RELATED"/>
    <property type="match status" value="1"/>
</dbReference>
<feature type="repeat" description="TPR" evidence="3">
    <location>
        <begin position="201"/>
        <end position="234"/>
    </location>
</feature>
<evidence type="ECO:0000313" key="4">
    <source>
        <dbReference type="EMBL" id="RHW71645.1"/>
    </source>
</evidence>
<gene>
    <name evidence="4" type="ORF">DPX39_070027500</name>
</gene>
<keyword evidence="1" id="KW-0677">Repeat</keyword>
<dbReference type="AlphaFoldDB" id="A0A3L6L607"/>
<feature type="repeat" description="TPR" evidence="3">
    <location>
        <begin position="371"/>
        <end position="404"/>
    </location>
</feature>
<protein>
    <submittedName>
        <fullName evidence="4">TPR repeat</fullName>
    </submittedName>
</protein>
<feature type="repeat" description="TPR" evidence="3">
    <location>
        <begin position="337"/>
        <end position="370"/>
    </location>
</feature>
<dbReference type="InterPro" id="IPR019734">
    <property type="entry name" value="TPR_rpt"/>
</dbReference>
<dbReference type="PROSITE" id="PS50005">
    <property type="entry name" value="TPR"/>
    <property type="match status" value="5"/>
</dbReference>
<sequence>MTLGAAIMSDESRERLAREHMEKARAMKTDTQEQIEEVMKHLSLAIEVKPLSVAVLLQRAHLATRIGRYHVAIADLTFTIQLEEHGIDRRRLAAAYGSRAAVYRKLNKHKESIVDYVRAADVEPDNGTWLYELGLVYAAQGMKALAHHFVAASLSEKVTGRMSEITRFRALTSLGTCKLASGDITGAVAVLTKGLEFQETAALHNLLGIAHFLRGEYEPARSRFERAVEMDHLSSEYHTNCALCLFQLGIHSEAFKQMEYAVIKSVENARYHFYRGNIALLLGLHAPAMTDVVKAIELDPQCASHYYSKALILVATQDYEEAMAILNKAIELNPTFRAAWVHSGLLHFLRKNLFEALQCFSRALELEEEDATVHECVGLVYFDIKYYDLSAASFTRCIDLIPDDPVLYFRRGTALLLCGDLQGAYDDLQKTVCKYKFRNPEVLNSLSVVVSKLGRHLEALEFAKEAVALNSKNHRYLLQQAECHFAVRDYDAVLEDLANIVSLGYATAELYYLRGRSKYALRDFCGAADDLLQAATCQPLLNECSNYCYALGVAYLCSGKNINDAEKALTRAITSHSDPPSFFYDERAKARQKLGDTKGMLEDLNFMLQRDQSDPTVLLRRSLGYKALGLYDKAARDFEKAKTLNGAREVLDCVPYEKFFEIEEVLWGNEQVE</sequence>
<dbReference type="SMART" id="SM00028">
    <property type="entry name" value="TPR"/>
    <property type="match status" value="14"/>
</dbReference>
<evidence type="ECO:0000256" key="1">
    <source>
        <dbReference type="ARBA" id="ARBA00022737"/>
    </source>
</evidence>
<dbReference type="Proteomes" id="UP000266743">
    <property type="component" value="Chromosome 7"/>
</dbReference>
<dbReference type="InterPro" id="IPR050498">
    <property type="entry name" value="Ycf3"/>
</dbReference>
<proteinExistence type="predicted"/>
<dbReference type="Pfam" id="PF13181">
    <property type="entry name" value="TPR_8"/>
    <property type="match status" value="1"/>
</dbReference>
<dbReference type="InterPro" id="IPR011990">
    <property type="entry name" value="TPR-like_helical_dom_sf"/>
</dbReference>
<dbReference type="PANTHER" id="PTHR44858">
    <property type="entry name" value="TETRATRICOPEPTIDE REPEAT PROTEIN 6"/>
    <property type="match status" value="1"/>
</dbReference>
<reference evidence="4" key="1">
    <citation type="submission" date="2018-09" db="EMBL/GenBank/DDBJ databases">
        <title>whole genome sequence of T. equiperdum IVM-t1 strain.</title>
        <authorList>
            <person name="Suganuma K."/>
        </authorList>
    </citation>
    <scope>NUCLEOTIDE SEQUENCE [LARGE SCALE GENOMIC DNA]</scope>
    <source>
        <strain evidence="4">IVM-t1</strain>
    </source>
</reference>
<organism evidence="4">
    <name type="scientific">Trypanosoma brucei equiperdum</name>
    <dbReference type="NCBI Taxonomy" id="630700"/>
    <lineage>
        <taxon>Eukaryota</taxon>
        <taxon>Discoba</taxon>
        <taxon>Euglenozoa</taxon>
        <taxon>Kinetoplastea</taxon>
        <taxon>Metakinetoplastina</taxon>
        <taxon>Trypanosomatida</taxon>
        <taxon>Trypanosomatidae</taxon>
        <taxon>Trypanosoma</taxon>
    </lineage>
</organism>
<accession>A0A3L6L607</accession>
<evidence type="ECO:0000256" key="2">
    <source>
        <dbReference type="ARBA" id="ARBA00022803"/>
    </source>
</evidence>
<dbReference type="Pfam" id="PF13414">
    <property type="entry name" value="TPR_11"/>
    <property type="match status" value="1"/>
</dbReference>
<dbReference type="Gene3D" id="1.25.40.10">
    <property type="entry name" value="Tetratricopeptide repeat domain"/>
    <property type="match status" value="5"/>
</dbReference>
<comment type="caution">
    <text evidence="4">The sequence shown here is derived from an EMBL/GenBank/DDBJ whole genome shotgun (WGS) entry which is preliminary data.</text>
</comment>
<dbReference type="SUPFAM" id="SSF48452">
    <property type="entry name" value="TPR-like"/>
    <property type="match status" value="3"/>
</dbReference>
<feature type="repeat" description="TPR" evidence="3">
    <location>
        <begin position="93"/>
        <end position="126"/>
    </location>
</feature>
<feature type="repeat" description="TPR" evidence="3">
    <location>
        <begin position="303"/>
        <end position="336"/>
    </location>
</feature>
<dbReference type="EMBL" id="QSBY01000007">
    <property type="protein sequence ID" value="RHW71645.1"/>
    <property type="molecule type" value="Genomic_DNA"/>
</dbReference>
<keyword evidence="2 3" id="KW-0802">TPR repeat</keyword>
<name>A0A3L6L607_9TRYP</name>
<dbReference type="Pfam" id="PF13432">
    <property type="entry name" value="TPR_16"/>
    <property type="match status" value="1"/>
</dbReference>
<evidence type="ECO:0000256" key="3">
    <source>
        <dbReference type="PROSITE-ProRule" id="PRU00339"/>
    </source>
</evidence>